<evidence type="ECO:0000256" key="1">
    <source>
        <dbReference type="SAM" id="MobiDB-lite"/>
    </source>
</evidence>
<feature type="region of interest" description="Disordered" evidence="1">
    <location>
        <begin position="1449"/>
        <end position="1476"/>
    </location>
</feature>
<dbReference type="PANTHER" id="PTHR21517:SF3">
    <property type="entry name" value="APICAL JUNCTION COMPONENT 1 HOMOLOG"/>
    <property type="match status" value="1"/>
</dbReference>
<sequence>MEHLDLAGYHVNSSQNWNRLGAFEQNDAVCLSSSQRVLEPIMEETSEDEESDRRSQEHRSTILSSIESEISSVIRLEEIRNQIMDINPKKGNLTGFSDADIDTMSDREFFCPPKRPRHCLESDPSQSLQDSVQLRRLLDPERNSSVECDLVTEAVVRNTSGSQGQQSSSGSRRGCTFKDFYSENYSYHSLSRSSSLMQFESLERQFTLQEQHHSMNSLGNSSPSLTYEVGAETWTTNSNPESRKGSASSLSLMKRFEPSDYSRLHQTYYELNKLNLETQQPHDLFSKDLYQADLKPNFENSSSFSSCSDSRSPCLSSCLVSVGAPTTKSGTGVQYIAAALSKDSSYCDPRTQHEKSKSMSKNFDKLCEDEKLLLLEEATPHSHMNIIIHDLCQPKIEQTVNTVATQCSPSSSINSSPVGDGSQSESSLPLSPPPRWASTSSSASFTWLRNSLPDICESRGLLSVGIINTKSKNEANGYDLAAPSISSRHHTRSSSSINSCGGKPLLGACHSVNELLKLGQPRSLCHTLSSQRNCHSNNSASSSCEELHFERETRRKDLFLDCNNLSKILNDRAWRAVGAANAGYLNASNQNLTLLSYKDKLPSVERLQNKHKRSQPEEMSERNSVDGRYYKQVNCRRNFLLDEISKLYDKNVSILTDKRVLDDQFPSPDYCHLNTPEEFSQVHHVQLTIKPPPRQKCPLQMAVNLSINNDVKTFDEDPTNLCTSYAKSLEQCHFDVQWEAKTDILQRPLATRRFQTHLQKLVDKEGILVSSTPNLSACDGRHQAEDIYESSTHTSMHQSKPLSILLAARLRNSFGKGVSFCPVVSKYSWQEQSAVEPPEDHFSEGELGPPIDEKLLNNADKTVVHNSKDNESVAALFEQEKTQLLREQAIAQGPLSSASAHAMNNNSSFKETVSSECETKIQALDCLDQKPETYTAPEREIVLGSPVRLGVVVNLSINSEPPNVSTSTANAGLLSLPILSKPPTNRAHHILYASQPLLQRYEQENRQNHNMPLDSALTTVGRAEDKYSGARGLFSRLTTGLRSSLRRKKEGQRDMKAGPKQPLVIKASPKKDSRQSTDKGGLDLFVHNHLKPPIILMDAIQLNESQIDSVASTANMHSRQLARTSTPKKVTGRPPLPKLPPRSGILAHTPPEAVGSTDSVAHSTGALMTAEREQQKQFTDQLTAGIQMTRVQDIEPWENITQKQLGGSLKTSRPTVVTAVTVAVPPVDAVGKMGLIETNLDTHETVISGRTRSLMDISFHPHSLPHKRYIVKQLNVYSAYDMDKMDGQTIKSSTGSRSVEVTSFRRPHKSMEFLLDKENQKNVLPPENELQKSHDHSTAALSEHQLRVQASLQRLNIPDWYRDYNKQIRKLPDVGNAATNSISGGLQLGNFTRKGTQESGRWLGLNSKTTSLSSLGSDRSPLLMSPSANSHHGGHNTYPCVPIAGHGSATGQTGVSATRWSTSHLSSTQTSPSVSQRGNFARGAYINSSFMSVAIANGGLRNSYRQPYLGWRSTEKLSHWTPHERLANSLLTHRTKPSPIYALNENRIVHSVTPEIQSSIKEVTSAIVHYVDHQHQIQHSRSRSASPNLRKCWLESSFVGTRPLDSPQTPVIDNKPPELSRQQQQQLHQCQSHQLHLNGSLSPIVVTDQPPLRMNGFSGGGAPERSLSNASLEDVLASLLGLPTTFLSSQSTNHNSNNRPNASPLSKVLIVSESTALTRTDGHKWINTTSDPD</sequence>
<feature type="compositionally biased region" description="Polar residues" evidence="1">
    <location>
        <begin position="1406"/>
        <end position="1417"/>
    </location>
</feature>
<name>A0ABM4TWJ0_DROSZ</name>
<evidence type="ECO:0000313" key="3">
    <source>
        <dbReference type="RefSeq" id="XP_070854313.1"/>
    </source>
</evidence>
<feature type="region of interest" description="Disordered" evidence="1">
    <location>
        <begin position="407"/>
        <end position="435"/>
    </location>
</feature>
<feature type="region of interest" description="Disordered" evidence="1">
    <location>
        <begin position="42"/>
        <end position="61"/>
    </location>
</feature>
<dbReference type="Proteomes" id="UP001652628">
    <property type="component" value="Chromosome 2"/>
</dbReference>
<evidence type="ECO:0000313" key="2">
    <source>
        <dbReference type="Proteomes" id="UP001652628"/>
    </source>
</evidence>
<feature type="compositionally biased region" description="Basic and acidic residues" evidence="1">
    <location>
        <begin position="51"/>
        <end position="60"/>
    </location>
</feature>
<proteinExistence type="predicted"/>
<organism evidence="2 3">
    <name type="scientific">Drosophila suzukii</name>
    <name type="common">Spotted-wing drosophila fruit fly</name>
    <dbReference type="NCBI Taxonomy" id="28584"/>
    <lineage>
        <taxon>Eukaryota</taxon>
        <taxon>Metazoa</taxon>
        <taxon>Ecdysozoa</taxon>
        <taxon>Arthropoda</taxon>
        <taxon>Hexapoda</taxon>
        <taxon>Insecta</taxon>
        <taxon>Pterygota</taxon>
        <taxon>Neoptera</taxon>
        <taxon>Endopterygota</taxon>
        <taxon>Diptera</taxon>
        <taxon>Brachycera</taxon>
        <taxon>Muscomorpha</taxon>
        <taxon>Ephydroidea</taxon>
        <taxon>Drosophilidae</taxon>
        <taxon>Drosophila</taxon>
        <taxon>Sophophora</taxon>
    </lineage>
</organism>
<feature type="region of interest" description="Disordered" evidence="1">
    <location>
        <begin position="1119"/>
        <end position="1144"/>
    </location>
</feature>
<accession>A0ABM4TWJ0</accession>
<keyword evidence="2" id="KW-1185">Reference proteome</keyword>
<feature type="compositionally biased region" description="Low complexity" evidence="1">
    <location>
        <begin position="408"/>
        <end position="417"/>
    </location>
</feature>
<protein>
    <submittedName>
        <fullName evidence="3">Uncharacterized protein isoform X1</fullName>
    </submittedName>
</protein>
<dbReference type="RefSeq" id="XP_070854313.1">
    <property type="nucleotide sequence ID" value="XM_070998212.1"/>
</dbReference>
<feature type="compositionally biased region" description="Polar residues" evidence="1">
    <location>
        <begin position="1119"/>
        <end position="1128"/>
    </location>
</feature>
<gene>
    <name evidence="3" type="primary">LOC139354007</name>
</gene>
<reference evidence="3" key="1">
    <citation type="submission" date="2025-08" db="UniProtKB">
        <authorList>
            <consortium name="RefSeq"/>
        </authorList>
    </citation>
    <scope>IDENTIFICATION</scope>
</reference>
<feature type="region of interest" description="Disordered" evidence="1">
    <location>
        <begin position="1040"/>
        <end position="1079"/>
    </location>
</feature>
<dbReference type="GeneID" id="139354007"/>
<dbReference type="PANTHER" id="PTHR21517">
    <property type="entry name" value="APICAL JUNCTION COMPONENT 1 HOMOLOG"/>
    <property type="match status" value="1"/>
</dbReference>
<feature type="compositionally biased region" description="Basic and acidic residues" evidence="1">
    <location>
        <begin position="1069"/>
        <end position="1079"/>
    </location>
</feature>
<feature type="region of interest" description="Disordered" evidence="1">
    <location>
        <begin position="1391"/>
        <end position="1436"/>
    </location>
</feature>
<dbReference type="InterPro" id="IPR038825">
    <property type="entry name" value="Apical_junction"/>
</dbReference>